<feature type="compositionally biased region" description="Basic and acidic residues" evidence="10">
    <location>
        <begin position="1532"/>
        <end position="1547"/>
    </location>
</feature>
<feature type="transmembrane region" description="Helical" evidence="11">
    <location>
        <begin position="2246"/>
        <end position="2268"/>
    </location>
</feature>
<dbReference type="InterPro" id="IPR045584">
    <property type="entry name" value="Pilin-like"/>
</dbReference>
<dbReference type="PANTHER" id="PTHR30258">
    <property type="entry name" value="TYPE II SECRETION SYSTEM PROTEIN GSPE-RELATED"/>
    <property type="match status" value="1"/>
</dbReference>
<dbReference type="InterPro" id="IPR029032">
    <property type="entry name" value="AhpD-like"/>
</dbReference>
<dbReference type="OrthoDB" id="439827at2759"/>
<dbReference type="GO" id="GO:0005524">
    <property type="term" value="F:ATP binding"/>
    <property type="evidence" value="ECO:0007669"/>
    <property type="project" value="UniProtKB-KW"/>
</dbReference>
<dbReference type="InterPro" id="IPR043128">
    <property type="entry name" value="Rev_trsase/Diguanyl_cyclase"/>
</dbReference>
<dbReference type="InterPro" id="IPR003779">
    <property type="entry name" value="CMD-like"/>
</dbReference>
<sequence length="6421" mass="701017">MARSSKKLGEILVGAKLVTQEQLDTALGMQKGAGKRIGEMLIDAGFAKEEDVAKALAKQFGLRYVDVSKPEIAEKIDLSLLPDDLVKKHLILPLGKANGRMRLAMHDPKNLDVLDMLRFRLNTEVDPYISTRGKIKAYLDSQGAGAKLPSMTDATEESLVTDSIDRSIDRSMDKSVDSSIDQAAESAPIIKLCARIITEAVNMRTSDIHIEPMADRVRLRYRIDGVCMERDNLPKRMQNAVLARFKLMAGMDISEKRVPQDGRIKMPVGDATIDFRVSACPAYHGESIVLRILRPDAVRIGLENLGFESDNLEVFNKIIRRPNGIFLVTGPTGSGKTTTLYSALDILNRPDRKIITAEDPIEYAFTGINQCQVRESIGLSFPIILRAMLRQAPNIILVGEIRDKDVAEVAIQAALTGHLVFSTLHTNDAPSSITRLIDMGVKPFLVASSIQAVLAQRLARVLCDHCKEPDPNPDPKFMRLVGITPEERAAHTIYKAIGCEKCGGSGYRGRKAIFELMQMNSEIRDLAFRQEPLVQIRRAAINNGMRSLTEDGKLKVLKGITTPADIARITQADDIAYDDDECQPMSTMQIDRLLDTVIKLGASDLHLTVGRKPTLRLHGGLKNLDTKVLDSDDMVTLMKSITSERSQQELQEVGSCDFGFAYGTEARFRVSVFRQRGDIAIVCRLIPNKLLTFEQIGLPEQCRELIRRPRGLFLVGSDVPDFAEALRRALRQDPDCILVGEMRDLETIEAAIRAAETGHLVFGTLHTTGAAKTIDRVVDAFPVTQQNQIRVQLSTALLAVLSQVLLSRVDTKGMVAGYEFLVVTPAIANLIRDNKSFRIDSAIQTGKKFGMQLLDEHLWSLYTRGMIAADEMVDKAKNPEDLTSRVHKLGRQVGRAELDEPDEVGPPVRAGGPDREADGMSQIDPSELKKRKLGRVLTKMGKVSRETVHEALSKQKERRIPLGELLVELGHVTERDVKAALAGQAGLRFVDLDEYEIDEETRNAVPAETVQAYNVIPIEYEPKSKKLTIAMKSPDNFRAVDDLRLLMGFKVDAVVADDEQVDAIIQESYAGKSTSVADVVGAMASDSSLQSLANNPAAAGASIDLEAVLDASEDNKVIKLLNLVLLQAIKDHASDIHFEPFEDEFKMRYRIDGVLYEMVPPPKYLGPAITSRVKVMANLDIAERRIPQDGRVELQVGGNPVDLRVSVLPTMHGESVVMRVLDRSNVELSLDRIGLRPDDLELFRTVMHRPNGIVIVTGPTGSGKTTTLYAALAERNTIDVKILTAEDPVEYDIDGLCQVQINTEVGLTFAGALRSFLRQASLTGHLVFSTLHTNDAPSSVVRLLDLGLENFLLTATLEAIVAQRLVRTICPKCKEQYTPTEEQLMELDLTPEDVSGRTFFRGRGCQNCHGSGYKGRSALFEIMTVDDTMRDLIMNSASTSVMRDEARRRGMRTLRESGLLTIYEGLTTIDEVVRETIQSPGTVDQRSRDMATFQYEALDKAGKKQKGTIEAATSEDAIQRLRMQDFFPTTVREQKTKKAKGGAKEESGGPTDLLAVPTGKKKKKGGAITIGGVKPKQLTTFTRQLSTLQDAGLPLLRSLQILESQLKPGLLKNVLSGVVEDVEGGSSLSEAMAKHPKAFNNLYCKMVNAGEIGGVLDVILQRLSEFMEKAERLKRRVKGAMIYPSAVIIVAIGIVSGIMYYIIPKFTEIFADFGVELPGPTLMLINASSWMAGNYPTEGAMPVPGIVYVVFSIPLFIIFWKLIRKTKPGKAITDIILVNIPVIGTLIKKTTVARFTRTLGTLIAAGVPILEAISITRDTSGNYVFEKALGNVHDSIREGESFAGPLRESKVCDPIVVNMIDVGEETGDMDTMLLKIADNYDEEVDVAVGSLVALIEPMLVLVLGTVIGGIVIAMFLPLVLVTVSIIAVLLTIVIVSFGRVRDEARRSICDRLLKNIEQAVQVFEKDTGYAPPLLVPNNSSYEFQVGMPSSRSETIVPEAQADPQEALRDARYLSEYSLTAYLIGMGDIDGDAGAGINGVFPSTAMDDGAEGAGIRNPGRDKSWGGAADRANHDAETTGRVFGPYLDVASLGDELQVDPLTGMYRIHDAYDSPIRYYRYWPKFLYDSGDRVQSVANIPYELLDFSNLAAHIEFGDDLSLTANRDLFTSEYMLVSAGAERLEFIQSPSGRPLEAFGDVTFDESSGATMYVEPDNTGLSSIFSSPVEPIWTGTKPDTTRRRFGFSLLELLIVISVLAILVTIIAGAGIRIISAQRERITLNVLQSLDRALEEFIAVTGGIPAFPLEQDQLNLLYEDVPGLSTMTPEGFGQFADPYNDIPTLSDGYPVRPDAAVFLRQSQGFDTVRAILEAIPERFLVLTLRGGQIESDQDARAKDQPSVIDAWGEPTWRGEQPAQGVQQFVYYVHPKNRLAQDVYGRCLNGRPYFMSAGPDKLYGHPSELELIAAAYPEADQNNASSLLQAARADNLYSYDVDTEFDVEFTIISAARHGAPAGILRRAFTIFEMLITISIIILATAIVIPAFGRIIESSNFAAAVNTVTATLGNARALAIKNNEFTAVAFLFDTETETYTLLPLELLSDAGGSLTLYSSANPATRAHAYRPAQATVPVELPKGVAVYGFSFLTEPAGSLIDNGAGGIDPTRHWYAGELFMNSGDLVRPWIFPRNDPRHFYEDGEDPYDAIRSGTNTNDADTALRHAQSFMIQFSPEGTVVDSYPGAGIDHFTAYIEYPDRPQDERNGTIDPSTGEFTPYDDANAFDPENRIELGSPADAQENPEVVLRNAAQLAVVSLDELRRGVPELMGIQDVWFVRPADGTMGFDVAPVRADLEMAGPYYLEETTIAVSDWIDDNAEIISFNRYTGNIVMMATVILGLGILGLLALFAGTARQQQEATDATRSLQVTRNAQALIGPNVGRLTDIDDDPLTGALSNLMPDIWYPMTSVGPNLDQTELVPRASSGSVGGLFFLADTNAYVPFEIYSGSQTSYAQGMPGAFCNGAGSGQFSGASMDFDDRRLEACSLTSVIVTIVEYNPATGDTSNPTEFVYDLAFVGTGSTYGNSAYYIGPNHGGNLVFGSGGPCNRQLWDQPDCGNPGHDFIRIDLQETPEDGTIRANIADFTNPLFSNPGAFGFLQPRVERIVIPSPFQYRRSRLVSLADRIVHTTNSKGERVADLGYSLLFRRSAVGLTEVMAATYKIRQTQSGSTFEPQEDFTSVYAGNISGGDSSLGPLRRVTVKLGFDDDESREQYYIEVDMPSDRWVVEPGTVLLVQGDATGGPTEGSEISATVESFVQEDDDGPFRGYLNRAPRNRRRILLNNINEERDVAVWAVQPRVQSRDGSTWALEGISIEPVLLFEVFQSVGNIVSQGSAIAEVDQLARAIERQIRDDFDAMNSMRAEDTFLAIRNRIVTDVYLSRDDMEADLREGTVGTPFSRIIPETRLDEIMFIGQSTEDAFVSYEKEPNNVLNTTTGTVFVPGVVSSRYARIYYGHGLRPVPEPRDLEPNTPFVRVADGDFGAPRDEANRDNIFGVGNGISYETIDGTGGAVDTDQISDDERNRYAGDWPLARQALLLHDEGGTIMGRPSVGGPSGPSSIIGTQREYAPYIRDLQSENRFVITERDPDPGPTDVALQAPTPVVPEDLPNPRLIRHGRTDICAQSLEEAKRWLEGAQAALPLPPVGTPFTNAPFVDATAWSGGAWDVAPTTPGGAVTDSSTSDERDEPLWIRFFVDSPAGLNLRLQNNLREIQTAIAGCFTRLLVETDPPDVDRVVDLASASTSSTAPEDALMDLHATLAPRCSRFEIAWSDGSRWDNSVTPVSSTTFSNNFYRPVEEDINPGDRIWFDYNFTRRDLWLIQPRYSLRTPGRIFQDPEILPGEAPSSGASDPPIFRTSWSGLPGVAGERGLRLNIDANAMGGAISNTYDPLRTGGATGDDEFADNDDEEYLAIFPFRLLSESGGRTAGYTFDRNDMTRSNTTSRFARRDKRGTVLIFAVGALAVIAIVAVSYVSVVRIERNSAAAVTSQSNLGESIDIVSNEIKAVLAADLFGNKVVTPSTPEFLGAGNEGVRVRPRMFEDMEFSDYPMVDALDIALNQPPASASRYSFDSRFYGDPASPPNVPMPGDGFVLEEDMDVMSLSTTTRIGRRFETAPPDDAWLATTEPEYHDPTITEATLNPLIVWRNITNLRSAYHWVERERNQDVQLWVRDHGRFADLAEFFNTSTNLANQIAPPSTMFGDAGRDISVVDPEYGSVGHTNGGMLNTETVGGDANTRLRTAVYDVQMRYMAESVPGTPNFRAASSGSIVPRVLVTPTSGDGEYDAIDERWWVDTDGDLRPDARWQQFDSLGSLGNLVWVVGTRIIDASSLVNVNSSIAFDGFGSGAVDDQIAFGHTPADIDLFRLLSRAADGPGYYANELVDVSRLGDAYRRSHLPLGLGLTEFGRPASDLSIFEEIAEPSLGFMGMPSALALPYIDDVNGDLGTNYAVQVPNRNLRSAYYDFVGNAPQENDLEGDITYPMRDVYDLMAFWGTNHISTVSKVEQRLDGPESNPLYPRTLADYRDFDSGPFGPMASLQDPATQRVYDATNPEPDITELRSAVRNSITTISGVGNFSPVPVLNNSEEFRSVQFREKINFRELADASNDRDTNGRSSITGETVRPVFEAFTWALAPFATDQPYTSELAEARANLFDPANYGNPSIFHYGGGNSMPGSWLAELLFVNPQDLSPYIPDPGPSVALMTAASLTANLIDAMDSDDNPTDMINVDFPTVLRVLPRQNRLDGRREFTDNVNTLPIELGLNMAHGEVNPFHSPANGMQVGDFFGEAVMDMDAESFLDSFDGMTAENQITNDGLTVVGLEAQPFITDAVSFAFYTDSAGDSAGAVQDGIIDPDTDQLGSFFAVKLFNPWPKAIQVDNSFQIVIPTDPTGNTRPQLGNTNIPEDSLDLRFVLPSATIDARQEVIFYWSVGVDAPPWRGEFVGGQEIETALIQAIQNDAGLPMIPFAPGPTNNPMATVSYTNVMFQRNTADALPVLLVRSLTRDVNDTTQASNTTGDSTGIPMRWLVIDRLRTDPGNVFPAVIPNGTTVNLHEDIGASPFNDSDLLNFFFDPDHPMEDRDDLPPEISGRIMVMSSLSRPKQVGLNGGWPTTVIERPSDNLLTIFDPTNTVPGFTPIQNDPAERSYFGQIWFTLPAPVGAPEPAAALHPRESPVLYLFQEGNSSNAPSILRNSLMSGTRQHVLDENSIGSASTVGTVPSFQLYVPDSPLNTVAEIGQLSIFAHTCSGHNLTLLENWLTASEKMGLAMGMLRSGVADPYFATLDPTRYMFDGASGDGDLENILPASGSIPDNLTVPLATRVYDCFEALSTLADIKQGVINVNTASARVLELLPFVKPAQTYMAPDGTVLPSGVGVASRRANMIVEYRDRVASPEVSSNTRPSPDFTQVGNVNPTGLGASLRNSRSPATGRDNAGITAIGELSLLDLWDPATGAVSNATNGFGFFGSNTVNDGAGVGGFLPLGGNFLDPTPGTNGMDPIDDPEERNRIFSAVSNMVTTRSDVFLAWTVIRGYDPDEIERITIPAGNPEEALLELEPAFDRRYLLVLDRSNVREPTDRIAFESRVSSGGPSRPPRGADAVVAEDDHVALLREVADVLDPRLDLVERDVLRPANARDGELVVATAVQQNRVLRGPIAGGARGDLEFGVQTAARWHALLVQRRLAHGVTRQGRGAPEGQEDAVADDVPDGDADEVDQGVGVLGVEGGEGRGVGAAGALLLVDAPLRLGPVAGVIGAVSAEIAASVWLWPMVTRDSDRGMSYVEMIAESDATGRLAELYKRGGNPDGSVDNVLKVHSLNPESLHAHLEVYIASMHRPSPLSRAEREIVAVIVSRLNGCRYCARHHGEGLRRLLRGERDGLVEALWAGDESGLTERESAMAGYAKRLTSEPSSVGRSDIDALRSAGLDERSIVDLACVIAYFAYANRVVLGLGAELEAEGGGAERPMLRARPGVRGRARRDRSGEVLVSELSNHGINLWSGMPVHPGVALRLLRESVEEPTNEVLLRKTLAMDPALSLAVFRHAVRSVSASLDGASTYRGLVDRLTVPVCRFAAVRAIVNASNEDVPARSMSARWRRAHVRSSIARALAAVSQRVDPDLAAVAALLYDAGGFLEADYWQARTIEVLEQHGTPEAILNNIRDAFHVSRDERPLDAEVLAVADEASRSIYHADDEEAEIPTHVAPDLRESRWEHIVRDAVEDAETALQMPEAPWSQIREDAVRVLAEMAGAAFEEVNRLRTRTRELSRQVATDALTGLYSRLAFTQRFDEEMERARRDGLPITLLLFDLDGFKEINDTYGHPAGDAYLTATAGVLQSCARRIDVVARYGGEEFAVILPHTNLAGATAIAERLRRSVESLEVDHDGTTIKTTAR</sequence>
<feature type="transmembrane region" description="Helical" evidence="11">
    <location>
        <begin position="1745"/>
        <end position="1763"/>
    </location>
</feature>
<dbReference type="InterPro" id="IPR042094">
    <property type="entry name" value="T2SS_GspF_sf"/>
</dbReference>
<dbReference type="Gene3D" id="1.20.1290.10">
    <property type="entry name" value="AhpD-like"/>
    <property type="match status" value="1"/>
</dbReference>
<dbReference type="PANTHER" id="PTHR30258:SF1">
    <property type="entry name" value="PROTEIN TRANSPORT PROTEIN HOFB HOMOLOG"/>
    <property type="match status" value="1"/>
</dbReference>
<feature type="transmembrane region" description="Helical" evidence="11">
    <location>
        <begin position="1681"/>
        <end position="1703"/>
    </location>
</feature>
<protein>
    <submittedName>
        <fullName evidence="13">TapB protein</fullName>
    </submittedName>
</protein>
<dbReference type="FunFam" id="3.40.50.300:FF:000398">
    <property type="entry name" value="Type IV pilus assembly ATPase PilB"/>
    <property type="match status" value="2"/>
</dbReference>
<keyword evidence="4" id="KW-0997">Cell inner membrane</keyword>
<accession>A0A812IW92</accession>
<dbReference type="Proteomes" id="UP000601435">
    <property type="component" value="Unassembled WGS sequence"/>
</dbReference>
<dbReference type="PROSITE" id="PS50887">
    <property type="entry name" value="GGDEF"/>
    <property type="match status" value="1"/>
</dbReference>
<dbReference type="PRINTS" id="PR00812">
    <property type="entry name" value="BCTERIALGSPF"/>
</dbReference>
<dbReference type="FunFam" id="1.20.81.30:FF:000001">
    <property type="entry name" value="Type II secretion system protein F"/>
    <property type="match status" value="2"/>
</dbReference>
<organism evidence="13 14">
    <name type="scientific">Symbiodinium necroappetens</name>
    <dbReference type="NCBI Taxonomy" id="1628268"/>
    <lineage>
        <taxon>Eukaryota</taxon>
        <taxon>Sar</taxon>
        <taxon>Alveolata</taxon>
        <taxon>Dinophyceae</taxon>
        <taxon>Suessiales</taxon>
        <taxon>Symbiodiniaceae</taxon>
        <taxon>Symbiodinium</taxon>
    </lineage>
</organism>
<evidence type="ECO:0000256" key="6">
    <source>
        <dbReference type="ARBA" id="ARBA00022741"/>
    </source>
</evidence>
<dbReference type="InterPro" id="IPR018076">
    <property type="entry name" value="T2SS_GspF_dom"/>
</dbReference>
<evidence type="ECO:0000256" key="2">
    <source>
        <dbReference type="ARBA" id="ARBA00005745"/>
    </source>
</evidence>
<dbReference type="GO" id="GO:0005886">
    <property type="term" value="C:plasma membrane"/>
    <property type="evidence" value="ECO:0007669"/>
    <property type="project" value="UniProtKB-SubCell"/>
</dbReference>
<feature type="region of interest" description="Disordered" evidence="10">
    <location>
        <begin position="5429"/>
        <end position="5467"/>
    </location>
</feature>
<dbReference type="FunFam" id="3.30.450.90:FF:000001">
    <property type="entry name" value="Type II secretion system ATPase GspE"/>
    <property type="match status" value="1"/>
</dbReference>
<keyword evidence="9 11" id="KW-0472">Membrane</keyword>
<dbReference type="Gene3D" id="3.30.700.10">
    <property type="entry name" value="Glycoprotein, Type 4 Pilin"/>
    <property type="match status" value="2"/>
</dbReference>
<dbReference type="NCBIfam" id="TIGR00254">
    <property type="entry name" value="GGDEF"/>
    <property type="match status" value="1"/>
</dbReference>
<dbReference type="Pfam" id="PF00437">
    <property type="entry name" value="T2SSE"/>
    <property type="match status" value="3"/>
</dbReference>
<dbReference type="SUPFAM" id="SSF109604">
    <property type="entry name" value="HD-domain/PDEase-like"/>
    <property type="match status" value="1"/>
</dbReference>
<comment type="caution">
    <text evidence="13">The sequence shown here is derived from an EMBL/GenBank/DDBJ whole genome shotgun (WGS) entry which is preliminary data.</text>
</comment>
<evidence type="ECO:0000256" key="1">
    <source>
        <dbReference type="ARBA" id="ARBA00004429"/>
    </source>
</evidence>
<dbReference type="Pfam" id="PF00990">
    <property type="entry name" value="GGDEF"/>
    <property type="match status" value="1"/>
</dbReference>
<dbReference type="InterPro" id="IPR029787">
    <property type="entry name" value="Nucleotide_cyclase"/>
</dbReference>
<feature type="transmembrane region" description="Helical" evidence="11">
    <location>
        <begin position="1891"/>
        <end position="1912"/>
    </location>
</feature>
<dbReference type="InterPro" id="IPR003593">
    <property type="entry name" value="AAA+_ATPase"/>
</dbReference>
<dbReference type="InterPro" id="IPR001482">
    <property type="entry name" value="T2SS/T4SS_dom"/>
</dbReference>
<feature type="region of interest" description="Disordered" evidence="10">
    <location>
        <begin position="895"/>
        <end position="921"/>
    </location>
</feature>
<dbReference type="Gene3D" id="3.30.300.160">
    <property type="entry name" value="Type II secretion system, protein E, N-terminal domain"/>
    <property type="match status" value="2"/>
</dbReference>
<dbReference type="InterPro" id="IPR004675">
    <property type="entry name" value="AhpD_core"/>
</dbReference>
<proteinExistence type="inferred from homology"/>
<dbReference type="Gene3D" id="1.20.81.30">
    <property type="entry name" value="Type II secretion system (T2SS), domain F"/>
    <property type="match status" value="2"/>
</dbReference>
<evidence type="ECO:0000256" key="9">
    <source>
        <dbReference type="ARBA" id="ARBA00023136"/>
    </source>
</evidence>
<evidence type="ECO:0000256" key="10">
    <source>
        <dbReference type="SAM" id="MobiDB-lite"/>
    </source>
</evidence>
<feature type="compositionally biased region" description="Polar residues" evidence="10">
    <location>
        <begin position="5430"/>
        <end position="5449"/>
    </location>
</feature>
<evidence type="ECO:0000256" key="4">
    <source>
        <dbReference type="ARBA" id="ARBA00022519"/>
    </source>
</evidence>
<feature type="transmembrane region" description="Helical" evidence="11">
    <location>
        <begin position="1918"/>
        <end position="1938"/>
    </location>
</feature>
<evidence type="ECO:0000256" key="3">
    <source>
        <dbReference type="ARBA" id="ARBA00022475"/>
    </source>
</evidence>
<evidence type="ECO:0000256" key="7">
    <source>
        <dbReference type="ARBA" id="ARBA00022840"/>
    </source>
</evidence>
<dbReference type="Gene3D" id="1.10.3210.10">
    <property type="entry name" value="Hypothetical protein af1432"/>
    <property type="match status" value="1"/>
</dbReference>
<dbReference type="NCBIfam" id="TIGR02532">
    <property type="entry name" value="IV_pilin_GFxxxE"/>
    <property type="match status" value="1"/>
</dbReference>
<dbReference type="SUPFAM" id="SSF52540">
    <property type="entry name" value="P-loop containing nucleoside triphosphate hydrolases"/>
    <property type="match status" value="3"/>
</dbReference>
<feature type="region of interest" description="Disordered" evidence="10">
    <location>
        <begin position="2048"/>
        <end position="2069"/>
    </location>
</feature>
<dbReference type="NCBIfam" id="TIGR00778">
    <property type="entry name" value="ahpD_dom"/>
    <property type="match status" value="1"/>
</dbReference>
<feature type="region of interest" description="Disordered" evidence="10">
    <location>
        <begin position="3629"/>
        <end position="3655"/>
    </location>
</feature>
<keyword evidence="6" id="KW-0547">Nucleotide-binding</keyword>
<comment type="subcellular location">
    <subcellularLocation>
        <location evidence="1">Cell inner membrane</location>
        <topology evidence="1">Multi-pass membrane protein</topology>
    </subcellularLocation>
</comment>
<dbReference type="SUPFAM" id="SSF69118">
    <property type="entry name" value="AhpD-like"/>
    <property type="match status" value="1"/>
</dbReference>
<feature type="region of interest" description="Disordered" evidence="10">
    <location>
        <begin position="1532"/>
        <end position="1559"/>
    </location>
</feature>
<dbReference type="Gene3D" id="3.30.450.90">
    <property type="match status" value="3"/>
</dbReference>
<dbReference type="EMBL" id="CAJNJA010003336">
    <property type="protein sequence ID" value="CAE7173930.1"/>
    <property type="molecule type" value="Genomic_DNA"/>
</dbReference>
<dbReference type="Pfam" id="PF05157">
    <property type="entry name" value="MshEN"/>
    <property type="match status" value="2"/>
</dbReference>
<dbReference type="CDD" id="cd01129">
    <property type="entry name" value="PulE-GspE-like"/>
    <property type="match status" value="2"/>
</dbReference>
<feature type="transmembrane region" description="Helical" evidence="11">
    <location>
        <begin position="2877"/>
        <end position="2897"/>
    </location>
</feature>
<dbReference type="SMART" id="SM00267">
    <property type="entry name" value="GGDEF"/>
    <property type="match status" value="1"/>
</dbReference>
<comment type="similarity">
    <text evidence="2">Belongs to the GSP F family.</text>
</comment>
<dbReference type="NCBIfam" id="TIGR01926">
    <property type="entry name" value="peroxid_rel"/>
    <property type="match status" value="1"/>
</dbReference>
<dbReference type="GO" id="GO:0051920">
    <property type="term" value="F:peroxiredoxin activity"/>
    <property type="evidence" value="ECO:0007669"/>
    <property type="project" value="InterPro"/>
</dbReference>
<dbReference type="SUPFAM" id="SSF54523">
    <property type="entry name" value="Pili subunits"/>
    <property type="match status" value="2"/>
</dbReference>
<dbReference type="Pfam" id="PF00482">
    <property type="entry name" value="T2SSF"/>
    <property type="match status" value="2"/>
</dbReference>
<dbReference type="InterPro" id="IPR007831">
    <property type="entry name" value="T2SS_GspE_N"/>
</dbReference>
<gene>
    <name evidence="13" type="primary">tapB</name>
    <name evidence="13" type="ORF">SNEC2469_LOCUS558</name>
</gene>
<dbReference type="SUPFAM" id="SSF160246">
    <property type="entry name" value="EspE N-terminal domain-like"/>
    <property type="match status" value="2"/>
</dbReference>
<name>A0A812IW92_9DINO</name>
<dbReference type="SMART" id="SM00382">
    <property type="entry name" value="AAA"/>
    <property type="match status" value="2"/>
</dbReference>
<dbReference type="Pfam" id="PF02627">
    <property type="entry name" value="CMD"/>
    <property type="match status" value="1"/>
</dbReference>
<dbReference type="PROSITE" id="PS00662">
    <property type="entry name" value="T2SP_E"/>
    <property type="match status" value="1"/>
</dbReference>
<feature type="domain" description="GGDEF" evidence="12">
    <location>
        <begin position="6328"/>
        <end position="6421"/>
    </location>
</feature>
<dbReference type="InterPro" id="IPR027417">
    <property type="entry name" value="P-loop_NTPase"/>
</dbReference>
<keyword evidence="5 11" id="KW-0812">Transmembrane</keyword>
<evidence type="ECO:0000259" key="12">
    <source>
        <dbReference type="PROSITE" id="PS50887"/>
    </source>
</evidence>
<keyword evidence="14" id="KW-1185">Reference proteome</keyword>
<dbReference type="InterPro" id="IPR010195">
    <property type="entry name" value="Uncharacterised_peroxidase-rel"/>
</dbReference>
<dbReference type="InterPro" id="IPR000160">
    <property type="entry name" value="GGDEF_dom"/>
</dbReference>
<evidence type="ECO:0000256" key="5">
    <source>
        <dbReference type="ARBA" id="ARBA00022692"/>
    </source>
</evidence>
<dbReference type="Pfam" id="PF07963">
    <property type="entry name" value="N_methyl"/>
    <property type="match status" value="1"/>
</dbReference>
<dbReference type="SUPFAM" id="SSF55073">
    <property type="entry name" value="Nucleotide cyclase"/>
    <property type="match status" value="1"/>
</dbReference>
<keyword evidence="8 11" id="KW-1133">Transmembrane helix</keyword>
<keyword evidence="3" id="KW-1003">Cell membrane</keyword>
<keyword evidence="7" id="KW-0067">ATP-binding</keyword>
<evidence type="ECO:0000313" key="14">
    <source>
        <dbReference type="Proteomes" id="UP000601435"/>
    </source>
</evidence>
<dbReference type="Gene3D" id="3.40.50.300">
    <property type="entry name" value="P-loop containing nucleotide triphosphate hydrolases"/>
    <property type="match status" value="3"/>
</dbReference>
<dbReference type="CDD" id="cd01949">
    <property type="entry name" value="GGDEF"/>
    <property type="match status" value="1"/>
</dbReference>
<dbReference type="InterPro" id="IPR037257">
    <property type="entry name" value="T2SS_E_N_sf"/>
</dbReference>
<evidence type="ECO:0000256" key="8">
    <source>
        <dbReference type="ARBA" id="ARBA00022989"/>
    </source>
</evidence>
<evidence type="ECO:0000256" key="11">
    <source>
        <dbReference type="SAM" id="Phobius"/>
    </source>
</evidence>
<dbReference type="InterPro" id="IPR003004">
    <property type="entry name" value="GspF/PilC"/>
</dbReference>
<dbReference type="InterPro" id="IPR012902">
    <property type="entry name" value="N_methyl_site"/>
</dbReference>
<dbReference type="Gene3D" id="3.30.70.270">
    <property type="match status" value="1"/>
</dbReference>
<dbReference type="GO" id="GO:0016887">
    <property type="term" value="F:ATP hydrolysis activity"/>
    <property type="evidence" value="ECO:0007669"/>
    <property type="project" value="TreeGrafter"/>
</dbReference>
<reference evidence="13" key="1">
    <citation type="submission" date="2021-02" db="EMBL/GenBank/DDBJ databases">
        <authorList>
            <person name="Dougan E. K."/>
            <person name="Rhodes N."/>
            <person name="Thang M."/>
            <person name="Chan C."/>
        </authorList>
    </citation>
    <scope>NUCLEOTIDE SEQUENCE</scope>
</reference>
<evidence type="ECO:0000313" key="13">
    <source>
        <dbReference type="EMBL" id="CAE7173930.1"/>
    </source>
</evidence>
<feature type="transmembrane region" description="Helical" evidence="11">
    <location>
        <begin position="1715"/>
        <end position="1733"/>
    </location>
</feature>